<organism evidence="3">
    <name type="scientific">Cupriavidus oxalaticus</name>
    <dbReference type="NCBI Taxonomy" id="96344"/>
    <lineage>
        <taxon>Bacteria</taxon>
        <taxon>Pseudomonadati</taxon>
        <taxon>Pseudomonadota</taxon>
        <taxon>Betaproteobacteria</taxon>
        <taxon>Burkholderiales</taxon>
        <taxon>Burkholderiaceae</taxon>
        <taxon>Cupriavidus</taxon>
    </lineage>
</organism>
<dbReference type="EMBL" id="OGUS01000137">
    <property type="protein sequence ID" value="SPC19984.1"/>
    <property type="molecule type" value="Genomic_DNA"/>
</dbReference>
<dbReference type="SUPFAM" id="SSF69318">
    <property type="entry name" value="Integrin alpha N-terminal domain"/>
    <property type="match status" value="1"/>
</dbReference>
<dbReference type="InterPro" id="IPR009739">
    <property type="entry name" value="LprI-like_N"/>
</dbReference>
<name>A0A375GLL6_9BURK</name>
<sequence length="470" mass="51468">MFATRLYRLNVNVNIRIFSSLIAMLALHATAAQAAPPGMQCDRAASTTEIAICADADLLRLDTQLSAVYGKLAGAQPQQHARLRQAQLAWLKARDQCGSDTHCSSARYEERIAALQAQLRKAIAYKPDSVDLQAIEDLRQAVEAARKTDPVFPLERAIDAIRIKTGMTKFANVNDKKQPYTGAKFPTVRPAGVSRDEWRALQASRIDGGGENGVASYTLMDVDGDGRRDLFIDSYSGGTGLFSFVSALHREGGKFVDELEGDGHLYLINGRGANQAADLIKLRGRVYVAYRNSYYGVDNIYLLRPLTVVGEVPRLAVHYRYRLSVPKVQKDEGKGTVTRLDSALHAAITRALAQVSSEVARDAGLQDKPLCPVPDTVKDDDRDAYYSYGAGHYAYEIVRDMPVWVGGQCFIGRLIDWFGGYSRKDGLFAQLRVRSLKGDDEQTYAVHGLRTAIAGGIKTSVGKVGGDNGM</sequence>
<dbReference type="InterPro" id="IPR028994">
    <property type="entry name" value="Integrin_alpha_N"/>
</dbReference>
<dbReference type="InterPro" id="IPR052755">
    <property type="entry name" value="Lysozyme_Inhibitor_LprI"/>
</dbReference>
<accession>A0A375GLL6</accession>
<dbReference type="GO" id="GO:0005576">
    <property type="term" value="C:extracellular region"/>
    <property type="evidence" value="ECO:0007669"/>
    <property type="project" value="TreeGrafter"/>
</dbReference>
<dbReference type="PANTHER" id="PTHR37549">
    <property type="entry name" value="LIPOPROTEIN LPRI"/>
    <property type="match status" value="1"/>
</dbReference>
<feature type="domain" description="Lysozyme inhibitor LprI-like N-terminal" evidence="2">
    <location>
        <begin position="41"/>
        <end position="109"/>
    </location>
</feature>
<reference evidence="3" key="1">
    <citation type="submission" date="2018-01" db="EMBL/GenBank/DDBJ databases">
        <authorList>
            <person name="Clerissi C."/>
        </authorList>
    </citation>
    <scope>NUCLEOTIDE SEQUENCE</scope>
    <source>
        <strain evidence="3">Cupriavidus oxalaticus LMG 2235</strain>
    </source>
</reference>
<gene>
    <name evidence="3" type="ORF">CO2235_MP20308</name>
</gene>
<dbReference type="Pfam" id="PF07007">
    <property type="entry name" value="LprI"/>
    <property type="match status" value="1"/>
</dbReference>
<dbReference type="Gene3D" id="1.20.1270.180">
    <property type="match status" value="1"/>
</dbReference>
<dbReference type="PANTHER" id="PTHR37549:SF1">
    <property type="entry name" value="LIPOPROTEIN LPRI"/>
    <property type="match status" value="1"/>
</dbReference>
<feature type="signal peptide" evidence="1">
    <location>
        <begin position="1"/>
        <end position="34"/>
    </location>
</feature>
<dbReference type="Proteomes" id="UP000256862">
    <property type="component" value="Plasmid CO2235_mp"/>
</dbReference>
<dbReference type="AlphaFoldDB" id="A0A375GLL6"/>
<evidence type="ECO:0000256" key="1">
    <source>
        <dbReference type="SAM" id="SignalP"/>
    </source>
</evidence>
<keyword evidence="1" id="KW-0732">Signal</keyword>
<protein>
    <recommendedName>
        <fullName evidence="2">Lysozyme inhibitor LprI-like N-terminal domain-containing protein</fullName>
    </recommendedName>
</protein>
<proteinExistence type="predicted"/>
<comment type="caution">
    <text evidence="3">The sequence shown here is derived from an EMBL/GenBank/DDBJ whole genome shotgun (WGS) entry which is preliminary data.</text>
</comment>
<evidence type="ECO:0000259" key="2">
    <source>
        <dbReference type="Pfam" id="PF07007"/>
    </source>
</evidence>
<feature type="chain" id="PRO_5016572654" description="Lysozyme inhibitor LprI-like N-terminal domain-containing protein" evidence="1">
    <location>
        <begin position="35"/>
        <end position="470"/>
    </location>
</feature>
<evidence type="ECO:0000313" key="3">
    <source>
        <dbReference type="EMBL" id="SPC19984.1"/>
    </source>
</evidence>